<gene>
    <name evidence="2" type="ORF">LCGC14_2867110</name>
</gene>
<dbReference type="SUPFAM" id="SSF110296">
    <property type="entry name" value="Oligoxyloglucan reducing end-specific cellobiohydrolase"/>
    <property type="match status" value="1"/>
</dbReference>
<feature type="non-terminal residue" evidence="2">
    <location>
        <position position="1"/>
    </location>
</feature>
<accession>A0A0F8Y3U9</accession>
<dbReference type="Gene3D" id="2.130.10.10">
    <property type="entry name" value="YVTN repeat-like/Quinoprotein amine dehydrogenase"/>
    <property type="match status" value="1"/>
</dbReference>
<evidence type="ECO:0000259" key="1">
    <source>
        <dbReference type="Pfam" id="PF18962"/>
    </source>
</evidence>
<dbReference type="AlphaFoldDB" id="A0A0F8Y3U9"/>
<protein>
    <recommendedName>
        <fullName evidence="1">Secretion system C-terminal sorting domain-containing protein</fullName>
    </recommendedName>
</protein>
<dbReference type="InterPro" id="IPR015943">
    <property type="entry name" value="WD40/YVTN_repeat-like_dom_sf"/>
</dbReference>
<evidence type="ECO:0000313" key="2">
    <source>
        <dbReference type="EMBL" id="KKK76097.1"/>
    </source>
</evidence>
<dbReference type="EMBL" id="LAZR01055558">
    <property type="protein sequence ID" value="KKK76097.1"/>
    <property type="molecule type" value="Genomic_DNA"/>
</dbReference>
<name>A0A0F8Y3U9_9ZZZZ</name>
<sequence length="238" mass="26788">TLLDVHAPVRIQTNKDSSIISVDEDFVIYASIDFGETWSILPINKPDPENWSGMTVSSMYSHNNDTILVGAEVTVWLTKSGNNQKRKILRTTNGGQDWIVQYLDDSNFNCCGPLMSQIDFLNDTIGIATGNNLIIRTTNIGGELHIRDTVIYGSVEDYSSDQLGISIFPNPTSKEITVSLSNDNYISLDIFSMTGKLLKTYTLDRINHFDISDFEDGIYILRFKGKRINYNRLVKTTL</sequence>
<dbReference type="NCBIfam" id="TIGR04183">
    <property type="entry name" value="Por_Secre_tail"/>
    <property type="match status" value="1"/>
</dbReference>
<organism evidence="2">
    <name type="scientific">marine sediment metagenome</name>
    <dbReference type="NCBI Taxonomy" id="412755"/>
    <lineage>
        <taxon>unclassified sequences</taxon>
        <taxon>metagenomes</taxon>
        <taxon>ecological metagenomes</taxon>
    </lineage>
</organism>
<comment type="caution">
    <text evidence="2">The sequence shown here is derived from an EMBL/GenBank/DDBJ whole genome shotgun (WGS) entry which is preliminary data.</text>
</comment>
<dbReference type="Pfam" id="PF18962">
    <property type="entry name" value="Por_Secre_tail"/>
    <property type="match status" value="1"/>
</dbReference>
<dbReference type="InterPro" id="IPR026444">
    <property type="entry name" value="Secre_tail"/>
</dbReference>
<reference evidence="2" key="1">
    <citation type="journal article" date="2015" name="Nature">
        <title>Complex archaea that bridge the gap between prokaryotes and eukaryotes.</title>
        <authorList>
            <person name="Spang A."/>
            <person name="Saw J.H."/>
            <person name="Jorgensen S.L."/>
            <person name="Zaremba-Niedzwiedzka K."/>
            <person name="Martijn J."/>
            <person name="Lind A.E."/>
            <person name="van Eijk R."/>
            <person name="Schleper C."/>
            <person name="Guy L."/>
            <person name="Ettema T.J."/>
        </authorList>
    </citation>
    <scope>NUCLEOTIDE SEQUENCE</scope>
</reference>
<feature type="domain" description="Secretion system C-terminal sorting" evidence="1">
    <location>
        <begin position="167"/>
        <end position="229"/>
    </location>
</feature>
<proteinExistence type="predicted"/>